<keyword evidence="2" id="KW-1185">Reference proteome</keyword>
<reference evidence="1 2" key="1">
    <citation type="submission" date="2019-02" db="EMBL/GenBank/DDBJ databases">
        <title>Deep-cultivation of Planctomycetes and their phenomic and genomic characterization uncovers novel biology.</title>
        <authorList>
            <person name="Wiegand S."/>
            <person name="Jogler M."/>
            <person name="Boedeker C."/>
            <person name="Pinto D."/>
            <person name="Vollmers J."/>
            <person name="Rivas-Marin E."/>
            <person name="Kohn T."/>
            <person name="Peeters S.H."/>
            <person name="Heuer A."/>
            <person name="Rast P."/>
            <person name="Oberbeckmann S."/>
            <person name="Bunk B."/>
            <person name="Jeske O."/>
            <person name="Meyerdierks A."/>
            <person name="Storesund J.E."/>
            <person name="Kallscheuer N."/>
            <person name="Luecker S."/>
            <person name="Lage O.M."/>
            <person name="Pohl T."/>
            <person name="Merkel B.J."/>
            <person name="Hornburger P."/>
            <person name="Mueller R.-W."/>
            <person name="Bruemmer F."/>
            <person name="Labrenz M."/>
            <person name="Spormann A.M."/>
            <person name="Op den Camp H."/>
            <person name="Overmann J."/>
            <person name="Amann R."/>
            <person name="Jetten M.S.M."/>
            <person name="Mascher T."/>
            <person name="Medema M.H."/>
            <person name="Devos D.P."/>
            <person name="Kaster A.-K."/>
            <person name="Ovreas L."/>
            <person name="Rohde M."/>
            <person name="Galperin M.Y."/>
            <person name="Jogler C."/>
        </authorList>
    </citation>
    <scope>NUCLEOTIDE SEQUENCE [LARGE SCALE GENOMIC DNA]</scope>
    <source>
        <strain evidence="1 2">KS4</strain>
    </source>
</reference>
<evidence type="ECO:0000313" key="2">
    <source>
        <dbReference type="Proteomes" id="UP000317369"/>
    </source>
</evidence>
<dbReference type="InterPro" id="IPR021857">
    <property type="entry name" value="DUF3467"/>
</dbReference>
<organism evidence="1 2">
    <name type="scientific">Poriferisphaera corsica</name>
    <dbReference type="NCBI Taxonomy" id="2528020"/>
    <lineage>
        <taxon>Bacteria</taxon>
        <taxon>Pseudomonadati</taxon>
        <taxon>Planctomycetota</taxon>
        <taxon>Phycisphaerae</taxon>
        <taxon>Phycisphaerales</taxon>
        <taxon>Phycisphaeraceae</taxon>
        <taxon>Poriferisphaera</taxon>
    </lineage>
</organism>
<dbReference type="KEGG" id="pcor:KS4_14830"/>
<dbReference type="Pfam" id="PF11950">
    <property type="entry name" value="DUF3467"/>
    <property type="match status" value="1"/>
</dbReference>
<sequence length="106" mass="12182">MSENQKQVRIRINDRAEKSTYVNAFRTETQADEFVLEVGMNTSVQSVQGDDDVAGEIRFDLENRLVMNPYTAKRLAITLGNYIREHEEKFGELKLNVADRMVQPTS</sequence>
<dbReference type="RefSeq" id="WP_200761665.1">
    <property type="nucleotide sequence ID" value="NZ_CP036425.1"/>
</dbReference>
<dbReference type="AlphaFoldDB" id="A0A517YT64"/>
<protein>
    <recommendedName>
        <fullName evidence="3">DUF3467 domain-containing protein</fullName>
    </recommendedName>
</protein>
<evidence type="ECO:0000313" key="1">
    <source>
        <dbReference type="EMBL" id="QDU33437.1"/>
    </source>
</evidence>
<evidence type="ECO:0008006" key="3">
    <source>
        <dbReference type="Google" id="ProtNLM"/>
    </source>
</evidence>
<accession>A0A517YT64</accession>
<dbReference type="Proteomes" id="UP000317369">
    <property type="component" value="Chromosome"/>
</dbReference>
<dbReference type="EMBL" id="CP036425">
    <property type="protein sequence ID" value="QDU33437.1"/>
    <property type="molecule type" value="Genomic_DNA"/>
</dbReference>
<gene>
    <name evidence="1" type="ORF">KS4_14830</name>
</gene>
<name>A0A517YT64_9BACT</name>
<proteinExistence type="predicted"/>